<comment type="caution">
    <text evidence="3">The sequence shown here is derived from an EMBL/GenBank/DDBJ whole genome shotgun (WGS) entry which is preliminary data.</text>
</comment>
<dbReference type="InterPro" id="IPR027372">
    <property type="entry name" value="Phytase-like_dom"/>
</dbReference>
<proteinExistence type="predicted"/>
<feature type="domain" description="Phytase-like" evidence="2">
    <location>
        <begin position="111"/>
        <end position="361"/>
    </location>
</feature>
<organism evidence="3 4">
    <name type="scientific">Penicillium arizonense</name>
    <dbReference type="NCBI Taxonomy" id="1835702"/>
    <lineage>
        <taxon>Eukaryota</taxon>
        <taxon>Fungi</taxon>
        <taxon>Dikarya</taxon>
        <taxon>Ascomycota</taxon>
        <taxon>Pezizomycotina</taxon>
        <taxon>Eurotiomycetes</taxon>
        <taxon>Eurotiomycetidae</taxon>
        <taxon>Eurotiales</taxon>
        <taxon>Aspergillaceae</taxon>
        <taxon>Penicillium</taxon>
    </lineage>
</organism>
<evidence type="ECO:0000256" key="1">
    <source>
        <dbReference type="SAM" id="SignalP"/>
    </source>
</evidence>
<dbReference type="AlphaFoldDB" id="A0A1F5L8U7"/>
<sequence>MKWTFLVSLLSATAQAAEHIVNQTTCAGTTYKYTGLAGYGFIPSNATDKYGDTIGGIGSSIAIDQSSWHKTGLDTNTNGTLNFQSRIHKFTITLKLAPNATAKHPSPPNINLKYLDTILLTDPTGAPTTGLDADITGHASFPGFPPLPASTYSGNGYGGSGPGGKRVSIDTEGLALDTHDGGFWISDEYGPYIYKFNAAGRMQRAIQPPQAYLPRRNGTVSFNADSPPLYNPDAVPEPVNTESGRNNNQGLEGLTVSADGRMLYALMQSALDQEGGPGKSSRRPARLLVYDIGGHGREPVFAGEHVVLLPTYSDYTEKNPAKAVRVAGQSEIHQLRTGDFLVLARDSGFGRGQEETRSVYRHADVFSLKGSPVVTDLKGKKNYDDATGAIASSEGVLFDGVVPVEYCSFLDYNVNSELGKFRLHNGGPVDEFLLNEKWESLSVVPVNSVHSGAGEKEYFLFSFSDNDFITQDGHMNFGKFDYKDESGYDLDTQILAFKLKF</sequence>
<dbReference type="Pfam" id="PF13449">
    <property type="entry name" value="Phytase-like"/>
    <property type="match status" value="1"/>
</dbReference>
<dbReference type="OrthoDB" id="425936at2759"/>
<dbReference type="PANTHER" id="PTHR37957:SF1">
    <property type="entry name" value="PHYTASE-LIKE DOMAIN-CONTAINING PROTEIN"/>
    <property type="match status" value="1"/>
</dbReference>
<dbReference type="SUPFAM" id="SSF63825">
    <property type="entry name" value="YWTD domain"/>
    <property type="match status" value="1"/>
</dbReference>
<feature type="chain" id="PRO_5009519365" description="Phytase-like domain-containing protein" evidence="1">
    <location>
        <begin position="17"/>
        <end position="501"/>
    </location>
</feature>
<accession>A0A1F5L8U7</accession>
<keyword evidence="1" id="KW-0732">Signal</keyword>
<feature type="signal peptide" evidence="1">
    <location>
        <begin position="1"/>
        <end position="16"/>
    </location>
</feature>
<dbReference type="STRING" id="1835702.A0A1F5L8U7"/>
<name>A0A1F5L8U7_PENAI</name>
<dbReference type="GeneID" id="34579835"/>
<dbReference type="Proteomes" id="UP000177622">
    <property type="component" value="Unassembled WGS sequence"/>
</dbReference>
<evidence type="ECO:0000313" key="4">
    <source>
        <dbReference type="Proteomes" id="UP000177622"/>
    </source>
</evidence>
<dbReference type="RefSeq" id="XP_022485094.1">
    <property type="nucleotide sequence ID" value="XM_022635101.1"/>
</dbReference>
<evidence type="ECO:0000259" key="2">
    <source>
        <dbReference type="Pfam" id="PF13449"/>
    </source>
</evidence>
<reference evidence="3 4" key="1">
    <citation type="journal article" date="2016" name="Sci. Rep.">
        <title>Penicillium arizonense, a new, genome sequenced fungal species, reveals a high chemical diversity in secreted metabolites.</title>
        <authorList>
            <person name="Grijseels S."/>
            <person name="Nielsen J.C."/>
            <person name="Randelovic M."/>
            <person name="Nielsen J."/>
            <person name="Nielsen K.F."/>
            <person name="Workman M."/>
            <person name="Frisvad J.C."/>
        </authorList>
    </citation>
    <scope>NUCLEOTIDE SEQUENCE [LARGE SCALE GENOMIC DNA]</scope>
    <source>
        <strain evidence="3 4">CBS 141311</strain>
    </source>
</reference>
<dbReference type="PANTHER" id="PTHR37957">
    <property type="entry name" value="BLR7070 PROTEIN"/>
    <property type="match status" value="1"/>
</dbReference>
<gene>
    <name evidence="3" type="ORF">PENARI_c020G10801</name>
</gene>
<evidence type="ECO:0000313" key="3">
    <source>
        <dbReference type="EMBL" id="OGE49643.1"/>
    </source>
</evidence>
<protein>
    <recommendedName>
        <fullName evidence="2">Phytase-like domain-containing protein</fullName>
    </recommendedName>
</protein>
<keyword evidence="4" id="KW-1185">Reference proteome</keyword>
<dbReference type="EMBL" id="LXJU01000020">
    <property type="protein sequence ID" value="OGE49643.1"/>
    <property type="molecule type" value="Genomic_DNA"/>
</dbReference>